<dbReference type="FunFam" id="1.10.275.20:FF:000001">
    <property type="entry name" value="carnitine O-palmitoyltransferase 2, mitochondrial"/>
    <property type="match status" value="1"/>
</dbReference>
<keyword evidence="5" id="KW-0276">Fatty acid metabolism</keyword>
<evidence type="ECO:0000256" key="4">
    <source>
        <dbReference type="ARBA" id="ARBA00022679"/>
    </source>
</evidence>
<evidence type="ECO:0000259" key="11">
    <source>
        <dbReference type="Pfam" id="PF00755"/>
    </source>
</evidence>
<gene>
    <name evidence="12" type="primary">cpt2</name>
    <name evidence="12" type="ORF">GWK47_036028</name>
</gene>
<comment type="pathway">
    <text evidence="1">Lipid metabolism; fatty acid beta-oxidation.</text>
</comment>
<feature type="active site" description="Proton acceptor" evidence="9">
    <location>
        <position position="390"/>
    </location>
</feature>
<reference evidence="12" key="1">
    <citation type="submission" date="2020-07" db="EMBL/GenBank/DDBJ databases">
        <title>The High-quality genome of the commercially important snow crab, Chionoecetes opilio.</title>
        <authorList>
            <person name="Jeong J.-H."/>
            <person name="Ryu S."/>
        </authorList>
    </citation>
    <scope>NUCLEOTIDE SEQUENCE</scope>
    <source>
        <strain evidence="12">MADBK_172401_WGS</strain>
        <tissue evidence="12">Digestive gland</tissue>
    </source>
</reference>
<proteinExistence type="inferred from homology"/>
<name>A0A8J4YEL2_CHIOP</name>
<keyword evidence="13" id="KW-1185">Reference proteome</keyword>
<organism evidence="12 13">
    <name type="scientific">Chionoecetes opilio</name>
    <name type="common">Atlantic snow crab</name>
    <name type="synonym">Cancer opilio</name>
    <dbReference type="NCBI Taxonomy" id="41210"/>
    <lineage>
        <taxon>Eukaryota</taxon>
        <taxon>Metazoa</taxon>
        <taxon>Ecdysozoa</taxon>
        <taxon>Arthropoda</taxon>
        <taxon>Crustacea</taxon>
        <taxon>Multicrustacea</taxon>
        <taxon>Malacostraca</taxon>
        <taxon>Eumalacostraca</taxon>
        <taxon>Eucarida</taxon>
        <taxon>Decapoda</taxon>
        <taxon>Pleocyemata</taxon>
        <taxon>Brachyura</taxon>
        <taxon>Eubrachyura</taxon>
        <taxon>Majoidea</taxon>
        <taxon>Majidae</taxon>
        <taxon>Chionoecetes</taxon>
    </lineage>
</organism>
<dbReference type="PROSITE" id="PS00440">
    <property type="entry name" value="ACYLTRANSF_C_2"/>
    <property type="match status" value="1"/>
</dbReference>
<dbReference type="InterPro" id="IPR042231">
    <property type="entry name" value="Cho/carn_acyl_trans_2"/>
</dbReference>
<comment type="catalytic activity">
    <reaction evidence="8">
        <text>4,8-dimethylnonanoyl-CoA + (R)-carnitine = O-4,8-dimethylnonanoyl-(R)-carnitine + CoA</text>
        <dbReference type="Rhea" id="RHEA:44860"/>
        <dbReference type="ChEBI" id="CHEBI:16347"/>
        <dbReference type="ChEBI" id="CHEBI:57287"/>
        <dbReference type="ChEBI" id="CHEBI:77061"/>
        <dbReference type="ChEBI" id="CHEBI:84654"/>
    </reaction>
</comment>
<evidence type="ECO:0000256" key="8">
    <source>
        <dbReference type="ARBA" id="ARBA00048999"/>
    </source>
</evidence>
<accession>A0A8J4YEL2</accession>
<sequence length="672" mass="75068">MTKMLTAHRKYLGRYVFQQAAGLGRGGAVCQVHSSPGCCTAFDVKSDDYQYMQKSKLPSMHFQKSLLRLPIPDLEKTCDRYLRSQKAILPSEEYQRTEGAVAQFRGGAGPDLQAQLKKIDKANKHTSYISAPWFDMYLRDRVPVVLNYNPFMAFHPEKRPGYSDPVIRATNTLVSSLRFMHTLREGLIEPVVYHLNPSKSDTPLYRKVVGWTPSAISSYASYAFKAFPLDMSQFGNLFNSTRIPEVGKDSLRCDPKARHMMIMKNGHFYVFDVLDRDGNILTPEHIYACVSYIHNDPTPPPQHSIAIFSSENRDTWAKCRAELVEAGNEAALNAIDTAAFNIVFDDEEVGMDPVKMYHTFLHGNGNNRWFDKCFSLIFTADGQLALNFEHAWGDGVAVMSYFNEITKDLANRPSIHPDTRPASIDASQHVRRLEFALTPSLQAAVDKAHQSYQANTSALRVDVLESRTFGKKLCKAHKVSPDAIMQLGFQAAYYLQNGHSVASYESCSTAAFKHGRTETIRPATLETTAFSKAMAQAQPPSHADLKKMIQECSKVHSNLTKEAAMGQGFDRHLFGMRKLAEASGSPLPDLYMDPAYARNNHIIISTSTLPSTEISFGGFAPVVRDGFGVGYQIQDDFLGLVVSSYPPHRDGPGFIECAEKVYKQIYDVLSKA</sequence>
<dbReference type="Pfam" id="PF00755">
    <property type="entry name" value="Carn_acyltransf"/>
    <property type="match status" value="1"/>
</dbReference>
<dbReference type="AlphaFoldDB" id="A0A8J4YEL2"/>
<dbReference type="InterPro" id="IPR042572">
    <property type="entry name" value="Carn_acyl_trans_N"/>
</dbReference>
<evidence type="ECO:0000256" key="2">
    <source>
        <dbReference type="ARBA" id="ARBA00005232"/>
    </source>
</evidence>
<comment type="caution">
    <text evidence="12">The sequence shown here is derived from an EMBL/GenBank/DDBJ whole genome shotgun (WGS) entry which is preliminary data.</text>
</comment>
<evidence type="ECO:0000256" key="1">
    <source>
        <dbReference type="ARBA" id="ARBA00005005"/>
    </source>
</evidence>
<evidence type="ECO:0000256" key="3">
    <source>
        <dbReference type="ARBA" id="ARBA00022448"/>
    </source>
</evidence>
<comment type="similarity">
    <text evidence="2 10">Belongs to the carnitine/choline acetyltransferase family.</text>
</comment>
<dbReference type="Gene3D" id="1.20.1280.180">
    <property type="match status" value="1"/>
</dbReference>
<dbReference type="Gene3D" id="3.30.559.70">
    <property type="entry name" value="Choline/Carnitine o-acyltransferase, domain 2"/>
    <property type="match status" value="1"/>
</dbReference>
<dbReference type="Proteomes" id="UP000770661">
    <property type="component" value="Unassembled WGS sequence"/>
</dbReference>
<keyword evidence="7 10" id="KW-0012">Acyltransferase</keyword>
<dbReference type="GO" id="GO:0004095">
    <property type="term" value="F:carnitine O-palmitoyltransferase activity"/>
    <property type="evidence" value="ECO:0007669"/>
    <property type="project" value="TreeGrafter"/>
</dbReference>
<dbReference type="Gene3D" id="3.30.559.10">
    <property type="entry name" value="Chloramphenicol acetyltransferase-like domain"/>
    <property type="match status" value="1"/>
</dbReference>
<dbReference type="EMBL" id="JACEEZ010004073">
    <property type="protein sequence ID" value="KAG0726685.1"/>
    <property type="molecule type" value="Genomic_DNA"/>
</dbReference>
<evidence type="ECO:0000256" key="10">
    <source>
        <dbReference type="RuleBase" id="RU003801"/>
    </source>
</evidence>
<evidence type="ECO:0000256" key="6">
    <source>
        <dbReference type="ARBA" id="ARBA00023098"/>
    </source>
</evidence>
<dbReference type="InterPro" id="IPR039551">
    <property type="entry name" value="Cho/carn_acyl_trans"/>
</dbReference>
<protein>
    <submittedName>
        <fullName evidence="12">Carnitine O-palmitoyltransferase 2, mitochondrial</fullName>
    </submittedName>
</protein>
<dbReference type="InterPro" id="IPR000542">
    <property type="entry name" value="Carn_acyl_trans"/>
</dbReference>
<dbReference type="UniPathway" id="UPA00659"/>
<dbReference type="GO" id="GO:0005739">
    <property type="term" value="C:mitochondrion"/>
    <property type="evidence" value="ECO:0007669"/>
    <property type="project" value="TreeGrafter"/>
</dbReference>
<evidence type="ECO:0000256" key="7">
    <source>
        <dbReference type="ARBA" id="ARBA00023315"/>
    </source>
</evidence>
<dbReference type="PANTHER" id="PTHR22589:SF16">
    <property type="entry name" value="CARNITINE O-PALMITOYLTRANSFERASE 2, MITOCHONDRIAL"/>
    <property type="match status" value="1"/>
</dbReference>
<evidence type="ECO:0000256" key="5">
    <source>
        <dbReference type="ARBA" id="ARBA00022832"/>
    </source>
</evidence>
<dbReference type="GO" id="GO:0006635">
    <property type="term" value="P:fatty acid beta-oxidation"/>
    <property type="evidence" value="ECO:0007669"/>
    <property type="project" value="UniProtKB-UniPathway"/>
</dbReference>
<evidence type="ECO:0000313" key="13">
    <source>
        <dbReference type="Proteomes" id="UP000770661"/>
    </source>
</evidence>
<evidence type="ECO:0000313" key="12">
    <source>
        <dbReference type="EMBL" id="KAG0726685.1"/>
    </source>
</evidence>
<evidence type="ECO:0000256" key="9">
    <source>
        <dbReference type="PIRSR" id="PIRSR600542-1"/>
    </source>
</evidence>
<feature type="domain" description="Choline/carnitine acyltransferase" evidence="11">
    <location>
        <begin position="69"/>
        <end position="656"/>
    </location>
</feature>
<keyword evidence="6" id="KW-0443">Lipid metabolism</keyword>
<dbReference type="PANTHER" id="PTHR22589">
    <property type="entry name" value="CARNITINE O-ACYLTRANSFERASE"/>
    <property type="match status" value="1"/>
</dbReference>
<keyword evidence="3" id="KW-0813">Transport</keyword>
<dbReference type="SUPFAM" id="SSF52777">
    <property type="entry name" value="CoA-dependent acyltransferases"/>
    <property type="match status" value="2"/>
</dbReference>
<keyword evidence="4 10" id="KW-0808">Transferase</keyword>
<dbReference type="Gene3D" id="1.10.275.20">
    <property type="entry name" value="Choline/Carnitine o-acyltransferase"/>
    <property type="match status" value="1"/>
</dbReference>
<dbReference type="OrthoDB" id="240216at2759"/>
<dbReference type="InterPro" id="IPR023213">
    <property type="entry name" value="CAT-like_dom_sf"/>
</dbReference>